<sequence length="126" mass="14378">MTLAWDHRALWLIVHSCLPRDNDASPCLLGHFCEHRPIGHNLLGNPESEDGFRKWTMLSDGEDWPEEENCQNLIPMAEKIPAPLAGELNLLKFHNWVQVSQLKVNYLKKCLETDVSAHSVKNEVVP</sequence>
<keyword evidence="2" id="KW-1185">Reference proteome</keyword>
<dbReference type="AlphaFoldDB" id="A0A5N4DNS0"/>
<evidence type="ECO:0000313" key="1">
    <source>
        <dbReference type="EMBL" id="KAB1272781.1"/>
    </source>
</evidence>
<proteinExistence type="predicted"/>
<dbReference type="Proteomes" id="UP000299084">
    <property type="component" value="Unassembled WGS sequence"/>
</dbReference>
<dbReference type="InterPro" id="IPR008979">
    <property type="entry name" value="Galactose-bd-like_sf"/>
</dbReference>
<dbReference type="SUPFAM" id="SSF49785">
    <property type="entry name" value="Galactose-binding domain-like"/>
    <property type="match status" value="1"/>
</dbReference>
<evidence type="ECO:0000313" key="2">
    <source>
        <dbReference type="Proteomes" id="UP000299084"/>
    </source>
</evidence>
<dbReference type="Gene3D" id="2.60.120.260">
    <property type="entry name" value="Galactose-binding domain-like"/>
    <property type="match status" value="1"/>
</dbReference>
<dbReference type="EMBL" id="JWIN03000010">
    <property type="protein sequence ID" value="KAB1272781.1"/>
    <property type="molecule type" value="Genomic_DNA"/>
</dbReference>
<comment type="caution">
    <text evidence="1">The sequence shown here is derived from an EMBL/GenBank/DDBJ whole genome shotgun (WGS) entry which is preliminary data.</text>
</comment>
<accession>A0A5N4DNS0</accession>
<name>A0A5N4DNS0_CAMDR</name>
<gene>
    <name evidence="1" type="ORF">Cadr_000015176</name>
</gene>
<organism evidence="1 2">
    <name type="scientific">Camelus dromedarius</name>
    <name type="common">Dromedary</name>
    <name type="synonym">Arabian camel</name>
    <dbReference type="NCBI Taxonomy" id="9838"/>
    <lineage>
        <taxon>Eukaryota</taxon>
        <taxon>Metazoa</taxon>
        <taxon>Chordata</taxon>
        <taxon>Craniata</taxon>
        <taxon>Vertebrata</taxon>
        <taxon>Euteleostomi</taxon>
        <taxon>Mammalia</taxon>
        <taxon>Eutheria</taxon>
        <taxon>Laurasiatheria</taxon>
        <taxon>Artiodactyla</taxon>
        <taxon>Tylopoda</taxon>
        <taxon>Camelidae</taxon>
        <taxon>Camelus</taxon>
    </lineage>
</organism>
<reference evidence="1 2" key="1">
    <citation type="journal article" date="2019" name="Mol. Ecol. Resour.">
        <title>Improving Illumina assemblies with Hi-C and long reads: an example with the North African dromedary.</title>
        <authorList>
            <person name="Elbers J.P."/>
            <person name="Rogers M.F."/>
            <person name="Perelman P.L."/>
            <person name="Proskuryakova A.A."/>
            <person name="Serdyukova N.A."/>
            <person name="Johnson W.E."/>
            <person name="Horin P."/>
            <person name="Corander J."/>
            <person name="Murphy D."/>
            <person name="Burger P.A."/>
        </authorList>
    </citation>
    <scope>NUCLEOTIDE SEQUENCE [LARGE SCALE GENOMIC DNA]</scope>
    <source>
        <strain evidence="1">Drom800</strain>
        <tissue evidence="1">Blood</tissue>
    </source>
</reference>
<protein>
    <submittedName>
        <fullName evidence="1">F-box only protein 27</fullName>
    </submittedName>
</protein>